<proteinExistence type="predicted"/>
<dbReference type="AlphaFoldDB" id="F0EPI3"/>
<dbReference type="GO" id="GO:0008967">
    <property type="term" value="F:phosphoglycolate phosphatase activity"/>
    <property type="evidence" value="ECO:0007669"/>
    <property type="project" value="TreeGrafter"/>
</dbReference>
<dbReference type="Proteomes" id="UP000004835">
    <property type="component" value="Unassembled WGS sequence"/>
</dbReference>
<protein>
    <submittedName>
        <fullName evidence="1">HAD hydrolase, family IA, variant 1</fullName>
    </submittedName>
</protein>
<dbReference type="Gene3D" id="3.40.50.1000">
    <property type="entry name" value="HAD superfamily/HAD-like"/>
    <property type="match status" value="1"/>
</dbReference>
<dbReference type="NCBIfam" id="TIGR01549">
    <property type="entry name" value="HAD-SF-IA-v1"/>
    <property type="match status" value="1"/>
</dbReference>
<dbReference type="InterPro" id="IPR036412">
    <property type="entry name" value="HAD-like_sf"/>
</dbReference>
<dbReference type="HOGENOM" id="CLU_045011_19_3_9"/>
<gene>
    <name evidence="1" type="ORF">HMPREF9087_3325</name>
</gene>
<dbReference type="EMBL" id="AEWT01000031">
    <property type="protein sequence ID" value="EGC68208.1"/>
    <property type="molecule type" value="Genomic_DNA"/>
</dbReference>
<dbReference type="InterPro" id="IPR050155">
    <property type="entry name" value="HAD-like_hydrolase_sf"/>
</dbReference>
<dbReference type="InterPro" id="IPR041492">
    <property type="entry name" value="HAD_2"/>
</dbReference>
<accession>F0EPI3</accession>
<dbReference type="GO" id="GO:0005829">
    <property type="term" value="C:cytosol"/>
    <property type="evidence" value="ECO:0007669"/>
    <property type="project" value="TreeGrafter"/>
</dbReference>
<evidence type="ECO:0000313" key="1">
    <source>
        <dbReference type="EMBL" id="EGC68208.1"/>
    </source>
</evidence>
<dbReference type="NCBIfam" id="TIGR01509">
    <property type="entry name" value="HAD-SF-IA-v3"/>
    <property type="match status" value="1"/>
</dbReference>
<sequence>MEKRAVVSFRGGNVVKKIECVIFDLDGTLLDSRECSIKATKAAFTEMGLKVPSEVVIEHYMGIPIEESFFKMSEQPLDQETATELIRVFRTYYQTYEESTLNVFPEIPHVLEILMKRKVPCFVVSSKKTAVVKRNLAAQNLVAFFEEIIGSDAVSHYKPHPEGINKVVTQYQFDPSRTIMVGDAIFDIQMGKAAGVKTIAVTWGSHDAKKLSAEKPDALAEAPQDILDYIYA</sequence>
<dbReference type="SUPFAM" id="SSF56784">
    <property type="entry name" value="HAD-like"/>
    <property type="match status" value="1"/>
</dbReference>
<dbReference type="PANTHER" id="PTHR43434">
    <property type="entry name" value="PHOSPHOGLYCOLATE PHOSPHATASE"/>
    <property type="match status" value="1"/>
</dbReference>
<dbReference type="SFLD" id="SFLDS00003">
    <property type="entry name" value="Haloacid_Dehalogenase"/>
    <property type="match status" value="1"/>
</dbReference>
<dbReference type="GO" id="GO:0006281">
    <property type="term" value="P:DNA repair"/>
    <property type="evidence" value="ECO:0007669"/>
    <property type="project" value="TreeGrafter"/>
</dbReference>
<dbReference type="SFLD" id="SFLDG01129">
    <property type="entry name" value="C1.5:_HAD__Beta-PGM__Phosphata"/>
    <property type="match status" value="1"/>
</dbReference>
<reference evidence="1 2" key="1">
    <citation type="submission" date="2011-01" db="EMBL/GenBank/DDBJ databases">
        <authorList>
            <person name="Muzny D."/>
            <person name="Qin X."/>
            <person name="Deng J."/>
            <person name="Jiang H."/>
            <person name="Liu Y."/>
            <person name="Qu J."/>
            <person name="Song X.-Z."/>
            <person name="Zhang L."/>
            <person name="Thornton R."/>
            <person name="Coyle M."/>
            <person name="Francisco L."/>
            <person name="Jackson L."/>
            <person name="Javaid M."/>
            <person name="Korchina V."/>
            <person name="Kovar C."/>
            <person name="Mata R."/>
            <person name="Mathew T."/>
            <person name="Ngo R."/>
            <person name="Nguyen L."/>
            <person name="Nguyen N."/>
            <person name="Okwuonu G."/>
            <person name="Ongeri F."/>
            <person name="Pham C."/>
            <person name="Simmons D."/>
            <person name="Wilczek-Boney K."/>
            <person name="Hale W."/>
            <person name="Jakkamsetti A."/>
            <person name="Pham P."/>
            <person name="Ruth R."/>
            <person name="San Lucas F."/>
            <person name="Warren J."/>
            <person name="Zhang J."/>
            <person name="Zhao Z."/>
            <person name="Zhou C."/>
            <person name="Zhu D."/>
            <person name="Lee S."/>
            <person name="Bess C."/>
            <person name="Blankenburg K."/>
            <person name="Forbes L."/>
            <person name="Fu Q."/>
            <person name="Gubbala S."/>
            <person name="Hirani K."/>
            <person name="Jayaseelan J.C."/>
            <person name="Lara F."/>
            <person name="Munidasa M."/>
            <person name="Palculict T."/>
            <person name="Patil S."/>
            <person name="Pu L.-L."/>
            <person name="Saada N."/>
            <person name="Tang L."/>
            <person name="Weissenberger G."/>
            <person name="Zhu Y."/>
            <person name="Hemphill L."/>
            <person name="Shang Y."/>
            <person name="Youmans B."/>
            <person name="Ayvaz T."/>
            <person name="Ross M."/>
            <person name="Santibanez J."/>
            <person name="Aqrawi P."/>
            <person name="Gross S."/>
            <person name="Joshi V."/>
            <person name="Fowler G."/>
            <person name="Nazareth L."/>
            <person name="Reid J."/>
            <person name="Worley K."/>
            <person name="Petrosino J."/>
            <person name="Highlander S."/>
            <person name="Gibbs R."/>
        </authorList>
    </citation>
    <scope>NUCLEOTIDE SEQUENCE [LARGE SCALE GENOMIC DNA]</scope>
    <source>
        <strain evidence="1 2">ATCC 12755</strain>
    </source>
</reference>
<dbReference type="PANTHER" id="PTHR43434:SF26">
    <property type="entry name" value="PYROPHOSPHATASE PPAX"/>
    <property type="match status" value="1"/>
</dbReference>
<dbReference type="PRINTS" id="PR00413">
    <property type="entry name" value="HADHALOGNASE"/>
</dbReference>
<dbReference type="Gene3D" id="1.10.150.240">
    <property type="entry name" value="Putative phosphatase, domain 2"/>
    <property type="match status" value="1"/>
</dbReference>
<dbReference type="FunFam" id="3.40.50.1000:FF:000022">
    <property type="entry name" value="Phosphoglycolate phosphatase"/>
    <property type="match status" value="1"/>
</dbReference>
<name>F0EPI3_ENTCA</name>
<organism evidence="1 2">
    <name type="scientific">Enterococcus casseliflavus ATCC 12755</name>
    <dbReference type="NCBI Taxonomy" id="888066"/>
    <lineage>
        <taxon>Bacteria</taxon>
        <taxon>Bacillati</taxon>
        <taxon>Bacillota</taxon>
        <taxon>Bacilli</taxon>
        <taxon>Lactobacillales</taxon>
        <taxon>Enterococcaceae</taxon>
        <taxon>Enterococcus</taxon>
    </lineage>
</organism>
<comment type="caution">
    <text evidence="1">The sequence shown here is derived from an EMBL/GenBank/DDBJ whole genome shotgun (WGS) entry which is preliminary data.</text>
</comment>
<dbReference type="InterPro" id="IPR006439">
    <property type="entry name" value="HAD-SF_hydro_IA"/>
</dbReference>
<dbReference type="Pfam" id="PF13419">
    <property type="entry name" value="HAD_2"/>
    <property type="match status" value="1"/>
</dbReference>
<keyword evidence="1" id="KW-0378">Hydrolase</keyword>
<dbReference type="InterPro" id="IPR023214">
    <property type="entry name" value="HAD_sf"/>
</dbReference>
<evidence type="ECO:0000313" key="2">
    <source>
        <dbReference type="Proteomes" id="UP000004835"/>
    </source>
</evidence>
<dbReference type="InterPro" id="IPR023198">
    <property type="entry name" value="PGP-like_dom2"/>
</dbReference>
<dbReference type="SFLD" id="SFLDG01135">
    <property type="entry name" value="C1.5.6:_HAD__Beta-PGM__Phospha"/>
    <property type="match status" value="1"/>
</dbReference>